<keyword evidence="3 5" id="KW-1133">Transmembrane helix</keyword>
<feature type="transmembrane region" description="Helical" evidence="5">
    <location>
        <begin position="405"/>
        <end position="425"/>
    </location>
</feature>
<evidence type="ECO:0000313" key="7">
    <source>
        <dbReference type="EMBL" id="KIN09116.1"/>
    </source>
</evidence>
<feature type="transmembrane region" description="Helical" evidence="5">
    <location>
        <begin position="183"/>
        <end position="208"/>
    </location>
</feature>
<dbReference type="GO" id="GO:0022857">
    <property type="term" value="F:transmembrane transporter activity"/>
    <property type="evidence" value="ECO:0007669"/>
    <property type="project" value="InterPro"/>
</dbReference>
<dbReference type="EMBL" id="KN832870">
    <property type="protein sequence ID" value="KIN09116.1"/>
    <property type="molecule type" value="Genomic_DNA"/>
</dbReference>
<evidence type="ECO:0000256" key="4">
    <source>
        <dbReference type="ARBA" id="ARBA00023136"/>
    </source>
</evidence>
<feature type="transmembrane region" description="Helical" evidence="5">
    <location>
        <begin position="53"/>
        <end position="72"/>
    </location>
</feature>
<evidence type="ECO:0000256" key="5">
    <source>
        <dbReference type="SAM" id="Phobius"/>
    </source>
</evidence>
<comment type="subcellular location">
    <subcellularLocation>
        <location evidence="1">Membrane</location>
        <topology evidence="1">Multi-pass membrane protein</topology>
    </subcellularLocation>
</comment>
<dbReference type="SUPFAM" id="SSF103473">
    <property type="entry name" value="MFS general substrate transporter"/>
    <property type="match status" value="1"/>
</dbReference>
<dbReference type="InParanoid" id="A0A0C3HLW8"/>
<dbReference type="InterPro" id="IPR036259">
    <property type="entry name" value="MFS_trans_sf"/>
</dbReference>
<dbReference type="OrthoDB" id="2533084at2759"/>
<dbReference type="HOGENOM" id="CLU_008455_13_8_1"/>
<accession>A0A0C3HLW8</accession>
<evidence type="ECO:0000259" key="6">
    <source>
        <dbReference type="PROSITE" id="PS50850"/>
    </source>
</evidence>
<dbReference type="InterPro" id="IPR011701">
    <property type="entry name" value="MFS"/>
</dbReference>
<dbReference type="Gene3D" id="1.20.1250.20">
    <property type="entry name" value="MFS general substrate transporter like domains"/>
    <property type="match status" value="1"/>
</dbReference>
<keyword evidence="8" id="KW-1185">Reference proteome</keyword>
<gene>
    <name evidence="7" type="ORF">OIDMADRAFT_110890</name>
</gene>
<feature type="transmembrane region" description="Helical" evidence="5">
    <location>
        <begin position="470"/>
        <end position="490"/>
    </location>
</feature>
<evidence type="ECO:0000256" key="3">
    <source>
        <dbReference type="ARBA" id="ARBA00022989"/>
    </source>
</evidence>
<evidence type="ECO:0000256" key="1">
    <source>
        <dbReference type="ARBA" id="ARBA00004141"/>
    </source>
</evidence>
<reference evidence="7 8" key="1">
    <citation type="submission" date="2014-04" db="EMBL/GenBank/DDBJ databases">
        <authorList>
            <consortium name="DOE Joint Genome Institute"/>
            <person name="Kuo A."/>
            <person name="Martino E."/>
            <person name="Perotto S."/>
            <person name="Kohler A."/>
            <person name="Nagy L.G."/>
            <person name="Floudas D."/>
            <person name="Copeland A."/>
            <person name="Barry K.W."/>
            <person name="Cichocki N."/>
            <person name="Veneault-Fourrey C."/>
            <person name="LaButti K."/>
            <person name="Lindquist E.A."/>
            <person name="Lipzen A."/>
            <person name="Lundell T."/>
            <person name="Morin E."/>
            <person name="Murat C."/>
            <person name="Sun H."/>
            <person name="Tunlid A."/>
            <person name="Henrissat B."/>
            <person name="Grigoriev I.V."/>
            <person name="Hibbett D.S."/>
            <person name="Martin F."/>
            <person name="Nordberg H.P."/>
            <person name="Cantor M.N."/>
            <person name="Hua S.X."/>
        </authorList>
    </citation>
    <scope>NUCLEOTIDE SEQUENCE [LARGE SCALE GENOMIC DNA]</scope>
    <source>
        <strain evidence="7 8">Zn</strain>
    </source>
</reference>
<sequence>MSVELDQSEIQDVHTENILPPADVKRNHQGVTLVPQPSDDFQDPLNWPKGKKLLTLSIVCLASFGGVLQALANASGFVPQEKLYHKSPVQVSYSLSAAIAGLAVGPFVWTVLAARFGNSAVLFWSMILTLAVNIWSACMTRPGDYNAFVVSRLFGGLFGSAPTTVGASIIVQVFFLHDRGKCFAIYTSLILLGTVGSNTFSGFIVQSAAWPVQFWYNVALEGTISILCLLFLDETGWTRPGGDKYPPLPDGFVARRLATYALIRRVTPKKTFRERSYRAALPLIIGLSPVTFIVGIAVMICFSWSVAINTFLAVFLQEPVEDGGYGFSPLQNAAFSFASWIGLAAAQLWGHFINDRIPLAICSRNGGIWKAEYRLHSLWVPVLVVYPIGLGIVGGSLYYHWHYMVLALGCFMVVFAAVAMIPPCLNYIIEAFSPVFANEATATMNFYRLVFGIAITFFLFPWAQEVGMNWVFGTQAFLTIFAFGMIVLVMEFGPALRKLNLFHLATEEGVQIVQKENEKLGNA</sequence>
<dbReference type="PROSITE" id="PS50850">
    <property type="entry name" value="MFS"/>
    <property type="match status" value="1"/>
</dbReference>
<dbReference type="AlphaFoldDB" id="A0A0C3HLW8"/>
<keyword evidence="4 5" id="KW-0472">Membrane</keyword>
<reference evidence="8" key="2">
    <citation type="submission" date="2015-01" db="EMBL/GenBank/DDBJ databases">
        <title>Evolutionary Origins and Diversification of the Mycorrhizal Mutualists.</title>
        <authorList>
            <consortium name="DOE Joint Genome Institute"/>
            <consortium name="Mycorrhizal Genomics Consortium"/>
            <person name="Kohler A."/>
            <person name="Kuo A."/>
            <person name="Nagy L.G."/>
            <person name="Floudas D."/>
            <person name="Copeland A."/>
            <person name="Barry K.W."/>
            <person name="Cichocki N."/>
            <person name="Veneault-Fourrey C."/>
            <person name="LaButti K."/>
            <person name="Lindquist E.A."/>
            <person name="Lipzen A."/>
            <person name="Lundell T."/>
            <person name="Morin E."/>
            <person name="Murat C."/>
            <person name="Riley R."/>
            <person name="Ohm R."/>
            <person name="Sun H."/>
            <person name="Tunlid A."/>
            <person name="Henrissat B."/>
            <person name="Grigoriev I.V."/>
            <person name="Hibbett D.S."/>
            <person name="Martin F."/>
        </authorList>
    </citation>
    <scope>NUCLEOTIDE SEQUENCE [LARGE SCALE GENOMIC DNA]</scope>
    <source>
        <strain evidence="8">Zn</strain>
    </source>
</reference>
<evidence type="ECO:0000256" key="2">
    <source>
        <dbReference type="ARBA" id="ARBA00022692"/>
    </source>
</evidence>
<evidence type="ECO:0000313" key="8">
    <source>
        <dbReference type="Proteomes" id="UP000054321"/>
    </source>
</evidence>
<feature type="transmembrane region" description="Helical" evidence="5">
    <location>
        <begin position="214"/>
        <end position="232"/>
    </location>
</feature>
<dbReference type="Pfam" id="PF07690">
    <property type="entry name" value="MFS_1"/>
    <property type="match status" value="1"/>
</dbReference>
<protein>
    <recommendedName>
        <fullName evidence="6">Major facilitator superfamily (MFS) profile domain-containing protein</fullName>
    </recommendedName>
</protein>
<proteinExistence type="predicted"/>
<dbReference type="STRING" id="913774.A0A0C3HLW8"/>
<feature type="transmembrane region" description="Helical" evidence="5">
    <location>
        <begin position="446"/>
        <end position="464"/>
    </location>
</feature>
<name>A0A0C3HLW8_OIDMZ</name>
<feature type="transmembrane region" description="Helical" evidence="5">
    <location>
        <begin position="157"/>
        <end position="176"/>
    </location>
</feature>
<dbReference type="GO" id="GO:0005886">
    <property type="term" value="C:plasma membrane"/>
    <property type="evidence" value="ECO:0007669"/>
    <property type="project" value="TreeGrafter"/>
</dbReference>
<feature type="transmembrane region" description="Helical" evidence="5">
    <location>
        <begin position="119"/>
        <end position="137"/>
    </location>
</feature>
<keyword evidence="2 5" id="KW-0812">Transmembrane</keyword>
<dbReference type="PANTHER" id="PTHR23502:SF22">
    <property type="entry name" value="MAJOR FACILITATOR SUPERFAMILY (MFS) PROFILE DOMAIN-CONTAINING PROTEIN"/>
    <property type="match status" value="1"/>
</dbReference>
<feature type="transmembrane region" description="Helical" evidence="5">
    <location>
        <begin position="375"/>
        <end position="399"/>
    </location>
</feature>
<dbReference type="InterPro" id="IPR020846">
    <property type="entry name" value="MFS_dom"/>
</dbReference>
<feature type="transmembrane region" description="Helical" evidence="5">
    <location>
        <begin position="92"/>
        <end position="112"/>
    </location>
</feature>
<feature type="transmembrane region" description="Helical" evidence="5">
    <location>
        <begin position="280"/>
        <end position="313"/>
    </location>
</feature>
<dbReference type="Proteomes" id="UP000054321">
    <property type="component" value="Unassembled WGS sequence"/>
</dbReference>
<feature type="domain" description="Major facilitator superfamily (MFS) profile" evidence="6">
    <location>
        <begin position="55"/>
        <end position="499"/>
    </location>
</feature>
<organism evidence="7 8">
    <name type="scientific">Oidiodendron maius (strain Zn)</name>
    <dbReference type="NCBI Taxonomy" id="913774"/>
    <lineage>
        <taxon>Eukaryota</taxon>
        <taxon>Fungi</taxon>
        <taxon>Dikarya</taxon>
        <taxon>Ascomycota</taxon>
        <taxon>Pezizomycotina</taxon>
        <taxon>Leotiomycetes</taxon>
        <taxon>Leotiomycetes incertae sedis</taxon>
        <taxon>Myxotrichaceae</taxon>
        <taxon>Oidiodendron</taxon>
    </lineage>
</organism>
<dbReference type="PANTHER" id="PTHR23502">
    <property type="entry name" value="MAJOR FACILITATOR SUPERFAMILY"/>
    <property type="match status" value="1"/>
</dbReference>